<evidence type="ECO:0000256" key="1">
    <source>
        <dbReference type="SAM" id="MobiDB-lite"/>
    </source>
</evidence>
<keyword evidence="3" id="KW-1185">Reference proteome</keyword>
<comment type="caution">
    <text evidence="2">The sequence shown here is derived from an EMBL/GenBank/DDBJ whole genome shotgun (WGS) entry which is preliminary data.</text>
</comment>
<sequence>MRPSYTSEITEPLQELNLREETTASTRDISPTKPRRVSFSKYSTRRVYTCEPRYEERKSYTSVDRKIFRREAAHDALAMKCLVSSCNVPTGLAVQQLMKRGLLTREQLLGIEHLVSVNAEEALRKRQSYIKLVLDMQEQMREKNDNKVNAGMLAAVAIAKSTRMIEKARLRAALAF</sequence>
<reference evidence="2 3" key="1">
    <citation type="journal article" date="2020" name="G3 (Bethesda)">
        <title>Improved Reference Genome for Cyclotella cryptica CCMP332, a Model for Cell Wall Morphogenesis, Salinity Adaptation, and Lipid Production in Diatoms (Bacillariophyta).</title>
        <authorList>
            <person name="Roberts W.R."/>
            <person name="Downey K.M."/>
            <person name="Ruck E.C."/>
            <person name="Traller J.C."/>
            <person name="Alverson A.J."/>
        </authorList>
    </citation>
    <scope>NUCLEOTIDE SEQUENCE [LARGE SCALE GENOMIC DNA]</scope>
    <source>
        <strain evidence="2 3">CCMP332</strain>
    </source>
</reference>
<feature type="region of interest" description="Disordered" evidence="1">
    <location>
        <begin position="1"/>
        <end position="35"/>
    </location>
</feature>
<dbReference type="Proteomes" id="UP001516023">
    <property type="component" value="Unassembled WGS sequence"/>
</dbReference>
<dbReference type="AlphaFoldDB" id="A0ABD3PN96"/>
<name>A0ABD3PN96_9STRA</name>
<accession>A0ABD3PN96</accession>
<evidence type="ECO:0000313" key="2">
    <source>
        <dbReference type="EMBL" id="KAL3789534.1"/>
    </source>
</evidence>
<organism evidence="2 3">
    <name type="scientific">Cyclotella cryptica</name>
    <dbReference type="NCBI Taxonomy" id="29204"/>
    <lineage>
        <taxon>Eukaryota</taxon>
        <taxon>Sar</taxon>
        <taxon>Stramenopiles</taxon>
        <taxon>Ochrophyta</taxon>
        <taxon>Bacillariophyta</taxon>
        <taxon>Coscinodiscophyceae</taxon>
        <taxon>Thalassiosirophycidae</taxon>
        <taxon>Stephanodiscales</taxon>
        <taxon>Stephanodiscaceae</taxon>
        <taxon>Cyclotella</taxon>
    </lineage>
</organism>
<evidence type="ECO:0000313" key="3">
    <source>
        <dbReference type="Proteomes" id="UP001516023"/>
    </source>
</evidence>
<gene>
    <name evidence="2" type="ORF">HJC23_001342</name>
</gene>
<proteinExistence type="predicted"/>
<dbReference type="EMBL" id="JABMIG020000139">
    <property type="protein sequence ID" value="KAL3789534.1"/>
    <property type="molecule type" value="Genomic_DNA"/>
</dbReference>
<protein>
    <submittedName>
        <fullName evidence="2">Uncharacterized protein</fullName>
    </submittedName>
</protein>